<dbReference type="PROSITE" id="PS00136">
    <property type="entry name" value="SUBTILASE_ASP"/>
    <property type="match status" value="1"/>
</dbReference>
<feature type="active site" description="Charge relay system" evidence="5">
    <location>
        <position position="222"/>
    </location>
</feature>
<dbReference type="InterPro" id="IPR023827">
    <property type="entry name" value="Peptidase_S8_Asp-AS"/>
</dbReference>
<gene>
    <name evidence="9" type="ORF">GC101_20855</name>
</gene>
<dbReference type="PROSITE" id="PS00138">
    <property type="entry name" value="SUBTILASE_SER"/>
    <property type="match status" value="1"/>
</dbReference>
<feature type="domain" description="Peptidase S8/S53" evidence="8">
    <location>
        <begin position="478"/>
        <end position="604"/>
    </location>
</feature>
<dbReference type="Proteomes" id="UP000596857">
    <property type="component" value="Unassembled WGS sequence"/>
</dbReference>
<dbReference type="CDD" id="cd07478">
    <property type="entry name" value="Peptidases_S8_CspA-like"/>
    <property type="match status" value="1"/>
</dbReference>
<sequence length="622" mass="67471">MKLKETTNEIPANLDPRLQRVIAFNQSEHKEAHPHLFNAESAETADAREIAVIAKVKDIEAWKNLSGVRQIADLGSVPEEQKNVRLVTARIAADQIEQIRKSPAVMSLKASQLLKPQLFKTIEETKARADLLNQNTKSNGGKGVVIGIVDDGCDFTHKNFIHSDGTSRILSYWDQTAIASSDTEFGYGKVYSQEQLSRALQTDAPFAALHLPDPKDDIEDWHGTHVMDTAAGNGNGTNTPGPAPQADIVFVQLNAEDVPWSGPDAVKGDFGSSVHLLEALQYIYKLAGDRPCVTNISLGTNGGPHDGTSLVEVGFDTLLSAANNRAIVLAASNSYTDGIHASGTIRQNEVKDLSWIVEKSDRTSNEIELWYDAEDEFSCQLITPDGQNLGEVKLGTTHQAVGNRNEILIFISHRKQDPNNGDNVINIFMERGLPAGAWTLRLRGEKIRSGKYHAWIERDDFGQSHFEEPLDNTHTLGSICCGKKTVVVGSYSAKEAGTPLSFFSSAGPTRDGRQKPEISAPGGNETQDEPVKFKVMAAKSGSIDGVTPMMGTSMAAPAVTGIIALMLAEALAHGISLSSEEIHEILRKSARPMSGSWHDRYGFGRIDAAKAVQLVGELTPVH</sequence>
<dbReference type="Gene3D" id="2.60.120.1290">
    <property type="match status" value="1"/>
</dbReference>
<evidence type="ECO:0000256" key="4">
    <source>
        <dbReference type="ARBA" id="ARBA00022825"/>
    </source>
</evidence>
<feature type="region of interest" description="Disordered" evidence="7">
    <location>
        <begin position="502"/>
        <end position="528"/>
    </location>
</feature>
<keyword evidence="4 5" id="KW-0720">Serine protease</keyword>
<evidence type="ECO:0000256" key="3">
    <source>
        <dbReference type="ARBA" id="ARBA00022801"/>
    </source>
</evidence>
<dbReference type="EMBL" id="WHOB01000062">
    <property type="protein sequence ID" value="NOU81317.1"/>
    <property type="molecule type" value="Genomic_DNA"/>
</dbReference>
<comment type="similarity">
    <text evidence="1 5 6">Belongs to the peptidase S8 family.</text>
</comment>
<protein>
    <submittedName>
        <fullName evidence="9">S8 family serine peptidase</fullName>
    </submittedName>
</protein>
<dbReference type="InterPro" id="IPR000209">
    <property type="entry name" value="Peptidase_S8/S53_dom"/>
</dbReference>
<dbReference type="PRINTS" id="PR00723">
    <property type="entry name" value="SUBTILISIN"/>
</dbReference>
<dbReference type="PANTHER" id="PTHR43806:SF11">
    <property type="entry name" value="CEREVISIN-RELATED"/>
    <property type="match status" value="1"/>
</dbReference>
<dbReference type="SUPFAM" id="SSF52743">
    <property type="entry name" value="Subtilisin-like"/>
    <property type="match status" value="1"/>
</dbReference>
<dbReference type="InterPro" id="IPR023828">
    <property type="entry name" value="Peptidase_S8_Ser-AS"/>
</dbReference>
<evidence type="ECO:0000313" key="9">
    <source>
        <dbReference type="EMBL" id="NOU81317.1"/>
    </source>
</evidence>
<dbReference type="Gene3D" id="3.40.50.200">
    <property type="entry name" value="Peptidase S8/S53 domain"/>
    <property type="match status" value="1"/>
</dbReference>
<keyword evidence="10" id="KW-1185">Reference proteome</keyword>
<feature type="domain" description="Peptidase S8/S53" evidence="8">
    <location>
        <begin position="141"/>
        <end position="334"/>
    </location>
</feature>
<evidence type="ECO:0000313" key="10">
    <source>
        <dbReference type="Proteomes" id="UP000596857"/>
    </source>
</evidence>
<evidence type="ECO:0000256" key="2">
    <source>
        <dbReference type="ARBA" id="ARBA00022670"/>
    </source>
</evidence>
<dbReference type="InterPro" id="IPR050131">
    <property type="entry name" value="Peptidase_S8_subtilisin-like"/>
</dbReference>
<evidence type="ECO:0000256" key="7">
    <source>
        <dbReference type="SAM" id="MobiDB-lite"/>
    </source>
</evidence>
<organism evidence="9 10">
    <name type="scientific">Paenibacillus phytohabitans</name>
    <dbReference type="NCBI Taxonomy" id="2654978"/>
    <lineage>
        <taxon>Bacteria</taxon>
        <taxon>Bacillati</taxon>
        <taxon>Bacillota</taxon>
        <taxon>Bacilli</taxon>
        <taxon>Bacillales</taxon>
        <taxon>Paenibacillaceae</taxon>
        <taxon>Paenibacillus</taxon>
    </lineage>
</organism>
<keyword evidence="3 5" id="KW-0378">Hydrolase</keyword>
<comment type="caution">
    <text evidence="9">The sequence shown here is derived from an EMBL/GenBank/DDBJ whole genome shotgun (WGS) entry which is preliminary data.</text>
</comment>
<feature type="active site" description="Charge relay system" evidence="5">
    <location>
        <position position="150"/>
    </location>
</feature>
<proteinExistence type="inferred from homology"/>
<dbReference type="InterPro" id="IPR036852">
    <property type="entry name" value="Peptidase_S8/S53_dom_sf"/>
</dbReference>
<dbReference type="InterPro" id="IPR034045">
    <property type="entry name" value="Pep_S8_CspA-like"/>
</dbReference>
<dbReference type="InterPro" id="IPR015500">
    <property type="entry name" value="Peptidase_S8_subtilisin-rel"/>
</dbReference>
<dbReference type="PROSITE" id="PS51892">
    <property type="entry name" value="SUBTILASE"/>
    <property type="match status" value="1"/>
</dbReference>
<evidence type="ECO:0000256" key="6">
    <source>
        <dbReference type="RuleBase" id="RU003355"/>
    </source>
</evidence>
<name>A0ABX1YJU3_9BACL</name>
<feature type="active site" description="Charge relay system" evidence="5">
    <location>
        <position position="553"/>
    </location>
</feature>
<dbReference type="RefSeq" id="WP_171718818.1">
    <property type="nucleotide sequence ID" value="NZ_WHOB01000062.1"/>
</dbReference>
<evidence type="ECO:0000256" key="5">
    <source>
        <dbReference type="PROSITE-ProRule" id="PRU01240"/>
    </source>
</evidence>
<evidence type="ECO:0000256" key="1">
    <source>
        <dbReference type="ARBA" id="ARBA00011073"/>
    </source>
</evidence>
<evidence type="ECO:0000259" key="8">
    <source>
        <dbReference type="Pfam" id="PF00082"/>
    </source>
</evidence>
<keyword evidence="2 5" id="KW-0645">Protease</keyword>
<dbReference type="Pfam" id="PF00082">
    <property type="entry name" value="Peptidase_S8"/>
    <property type="match status" value="2"/>
</dbReference>
<accession>A0ABX1YJU3</accession>
<reference evidence="9 10" key="1">
    <citation type="submission" date="2019-10" db="EMBL/GenBank/DDBJ databases">
        <title>Description of Paenibacillus terricola sp. nov.</title>
        <authorList>
            <person name="Carlier A."/>
            <person name="Qi S."/>
        </authorList>
    </citation>
    <scope>NUCLEOTIDE SEQUENCE [LARGE SCALE GENOMIC DNA]</scope>
    <source>
        <strain evidence="9 10">LMG 31459</strain>
    </source>
</reference>
<dbReference type="PANTHER" id="PTHR43806">
    <property type="entry name" value="PEPTIDASE S8"/>
    <property type="match status" value="1"/>
</dbReference>